<proteinExistence type="inferred from homology"/>
<evidence type="ECO:0000256" key="8">
    <source>
        <dbReference type="RuleBase" id="RU004549"/>
    </source>
</evidence>
<feature type="region of interest" description="Disordered" evidence="9">
    <location>
        <begin position="29"/>
        <end position="48"/>
    </location>
</feature>
<feature type="domain" description="PB1" evidence="10">
    <location>
        <begin position="135"/>
        <end position="236"/>
    </location>
</feature>
<accession>A0AAW2QH57</accession>
<dbReference type="InterPro" id="IPR033389">
    <property type="entry name" value="AUX/IAA_dom"/>
</dbReference>
<keyword evidence="6 8" id="KW-0539">Nucleus</keyword>
<evidence type="ECO:0000256" key="7">
    <source>
        <dbReference type="ARBA" id="ARBA00023294"/>
    </source>
</evidence>
<keyword evidence="5 8" id="KW-0804">Transcription</keyword>
<dbReference type="GO" id="GO:0005634">
    <property type="term" value="C:nucleus"/>
    <property type="evidence" value="ECO:0007669"/>
    <property type="project" value="UniProtKB-SubCell"/>
</dbReference>
<evidence type="ECO:0000256" key="3">
    <source>
        <dbReference type="ARBA" id="ARBA00022491"/>
    </source>
</evidence>
<gene>
    <name evidence="11" type="ORF">Sradi_3603900</name>
</gene>
<feature type="region of interest" description="Disordered" evidence="9">
    <location>
        <begin position="81"/>
        <end position="101"/>
    </location>
</feature>
<evidence type="ECO:0000256" key="9">
    <source>
        <dbReference type="SAM" id="MobiDB-lite"/>
    </source>
</evidence>
<reference evidence="11" key="2">
    <citation type="journal article" date="2024" name="Plant">
        <title>Genomic evolution and insights into agronomic trait innovations of Sesamum species.</title>
        <authorList>
            <person name="Miao H."/>
            <person name="Wang L."/>
            <person name="Qu L."/>
            <person name="Liu H."/>
            <person name="Sun Y."/>
            <person name="Le M."/>
            <person name="Wang Q."/>
            <person name="Wei S."/>
            <person name="Zheng Y."/>
            <person name="Lin W."/>
            <person name="Duan Y."/>
            <person name="Cao H."/>
            <person name="Xiong S."/>
            <person name="Wang X."/>
            <person name="Wei L."/>
            <person name="Li C."/>
            <person name="Ma Q."/>
            <person name="Ju M."/>
            <person name="Zhao R."/>
            <person name="Li G."/>
            <person name="Mu C."/>
            <person name="Tian Q."/>
            <person name="Mei H."/>
            <person name="Zhang T."/>
            <person name="Gao T."/>
            <person name="Zhang H."/>
        </authorList>
    </citation>
    <scope>NUCLEOTIDE SEQUENCE</scope>
    <source>
        <strain evidence="11">G02</strain>
    </source>
</reference>
<evidence type="ECO:0000256" key="6">
    <source>
        <dbReference type="ARBA" id="ARBA00023242"/>
    </source>
</evidence>
<comment type="function">
    <text evidence="8">Aux/IAA proteins are short-lived transcriptional factors that function as repressors of early auxin response genes at low auxin concentrations.</text>
</comment>
<feature type="compositionally biased region" description="Gly residues" evidence="9">
    <location>
        <begin position="29"/>
        <end position="38"/>
    </location>
</feature>
<evidence type="ECO:0000256" key="4">
    <source>
        <dbReference type="ARBA" id="ARBA00023015"/>
    </source>
</evidence>
<evidence type="ECO:0000256" key="1">
    <source>
        <dbReference type="ARBA" id="ARBA00004123"/>
    </source>
</evidence>
<comment type="subcellular location">
    <subcellularLocation>
        <location evidence="1 8">Nucleus</location>
    </subcellularLocation>
</comment>
<dbReference type="EMBL" id="JACGWJ010000015">
    <property type="protein sequence ID" value="KAL0367138.1"/>
    <property type="molecule type" value="Genomic_DNA"/>
</dbReference>
<evidence type="ECO:0000256" key="5">
    <source>
        <dbReference type="ARBA" id="ARBA00023163"/>
    </source>
</evidence>
<dbReference type="PROSITE" id="PS51745">
    <property type="entry name" value="PB1"/>
    <property type="match status" value="1"/>
</dbReference>
<name>A0AAW2QH57_SESRA</name>
<evidence type="ECO:0000256" key="2">
    <source>
        <dbReference type="ARBA" id="ARBA00006728"/>
    </source>
</evidence>
<organism evidence="11">
    <name type="scientific">Sesamum radiatum</name>
    <name type="common">Black benniseed</name>
    <dbReference type="NCBI Taxonomy" id="300843"/>
    <lineage>
        <taxon>Eukaryota</taxon>
        <taxon>Viridiplantae</taxon>
        <taxon>Streptophyta</taxon>
        <taxon>Embryophyta</taxon>
        <taxon>Tracheophyta</taxon>
        <taxon>Spermatophyta</taxon>
        <taxon>Magnoliopsida</taxon>
        <taxon>eudicotyledons</taxon>
        <taxon>Gunneridae</taxon>
        <taxon>Pentapetalae</taxon>
        <taxon>asterids</taxon>
        <taxon>lamiids</taxon>
        <taxon>Lamiales</taxon>
        <taxon>Pedaliaceae</taxon>
        <taxon>Sesamum</taxon>
    </lineage>
</organism>
<dbReference type="PANTHER" id="PTHR31734:SF103">
    <property type="entry name" value="AUXIN-RESPONSIVE PROTEIN IAA16"/>
    <property type="match status" value="1"/>
</dbReference>
<evidence type="ECO:0000313" key="11">
    <source>
        <dbReference type="EMBL" id="KAL0367138.1"/>
    </source>
</evidence>
<dbReference type="Pfam" id="PF02309">
    <property type="entry name" value="AUX_IAA"/>
    <property type="match status" value="1"/>
</dbReference>
<comment type="subunit">
    <text evidence="8">Homodimers and heterodimers.</text>
</comment>
<keyword evidence="7 8" id="KW-0927">Auxin signaling pathway</keyword>
<evidence type="ECO:0000259" key="10">
    <source>
        <dbReference type="PROSITE" id="PS51745"/>
    </source>
</evidence>
<sequence length="315" mass="34602">MEVGRNMAGMLAEEHGLNLKETELCLGLPGGGRGGGGESTTTDPIKITGKRGFSETVDLKLKLHQSNEPAALDLKENIKNSSQENPMLPPKDPIKPPAKAQVVGWPPVRSFRKNIMAPQKSDKEETEKAACSGGAAFVKVSMDGAPYLRKVDLKMYKSYQELSDALVKMFSSFTMAGNYGSQGMIDFMNEGKLMDLLNSSEYVPTYEDKDGDWMLVGDVPWEMFVDSCKRLRIMKGSEAIGLGVKSTELTCGDDIWKPWRLDRHGHQKPGPVQSECVVRTVSSKMRIRPLSVYDGGISYAFGDASTLRKICSYSG</sequence>
<dbReference type="GO" id="GO:0009734">
    <property type="term" value="P:auxin-activated signaling pathway"/>
    <property type="evidence" value="ECO:0007669"/>
    <property type="project" value="UniProtKB-UniRule"/>
</dbReference>
<dbReference type="GO" id="GO:0006355">
    <property type="term" value="P:regulation of DNA-templated transcription"/>
    <property type="evidence" value="ECO:0007669"/>
    <property type="project" value="InterPro"/>
</dbReference>
<comment type="similarity">
    <text evidence="2 8">Belongs to the Aux/IAA family.</text>
</comment>
<dbReference type="AlphaFoldDB" id="A0AAW2QH57"/>
<protein>
    <recommendedName>
        <fullName evidence="8">Auxin-responsive protein</fullName>
    </recommendedName>
</protein>
<reference evidence="11" key="1">
    <citation type="submission" date="2020-06" db="EMBL/GenBank/DDBJ databases">
        <authorList>
            <person name="Li T."/>
            <person name="Hu X."/>
            <person name="Zhang T."/>
            <person name="Song X."/>
            <person name="Zhang H."/>
            <person name="Dai N."/>
            <person name="Sheng W."/>
            <person name="Hou X."/>
            <person name="Wei L."/>
        </authorList>
    </citation>
    <scope>NUCLEOTIDE SEQUENCE</scope>
    <source>
        <strain evidence="11">G02</strain>
        <tissue evidence="11">Leaf</tissue>
    </source>
</reference>
<dbReference type="FunFam" id="3.10.20.90:FF:000078">
    <property type="entry name" value="Auxin-responsive protein"/>
    <property type="match status" value="1"/>
</dbReference>
<dbReference type="SUPFAM" id="SSF54277">
    <property type="entry name" value="CAD &amp; PB1 domains"/>
    <property type="match status" value="1"/>
</dbReference>
<comment type="caution">
    <text evidence="11">The sequence shown here is derived from an EMBL/GenBank/DDBJ whole genome shotgun (WGS) entry which is preliminary data.</text>
</comment>
<dbReference type="InterPro" id="IPR003311">
    <property type="entry name" value="AUX_IAA"/>
</dbReference>
<dbReference type="PANTHER" id="PTHR31734">
    <property type="entry name" value="AUXIN-RESPONSIVE PROTEIN IAA17"/>
    <property type="match status" value="1"/>
</dbReference>
<keyword evidence="4 8" id="KW-0805">Transcription regulation</keyword>
<keyword evidence="3 8" id="KW-0678">Repressor</keyword>
<dbReference type="InterPro" id="IPR053793">
    <property type="entry name" value="PB1-like"/>
</dbReference>
<dbReference type="Gene3D" id="3.10.20.90">
    <property type="entry name" value="Phosphatidylinositol 3-kinase Catalytic Subunit, Chain A, domain 1"/>
    <property type="match status" value="1"/>
</dbReference>